<accession>A0A8J5C8Y6</accession>
<dbReference type="SUPFAM" id="SSF56219">
    <property type="entry name" value="DNase I-like"/>
    <property type="match status" value="1"/>
</dbReference>
<dbReference type="Pfam" id="PF14529">
    <property type="entry name" value="Exo_endo_phos_2"/>
    <property type="match status" value="1"/>
</dbReference>
<evidence type="ECO:0000313" key="3">
    <source>
        <dbReference type="Proteomes" id="UP000770661"/>
    </source>
</evidence>
<evidence type="ECO:0000313" key="2">
    <source>
        <dbReference type="EMBL" id="KAG0717813.1"/>
    </source>
</evidence>
<dbReference type="OrthoDB" id="7474049at2759"/>
<evidence type="ECO:0000259" key="1">
    <source>
        <dbReference type="Pfam" id="PF14529"/>
    </source>
</evidence>
<keyword evidence="3" id="KW-1185">Reference proteome</keyword>
<reference evidence="2" key="1">
    <citation type="submission" date="2020-07" db="EMBL/GenBank/DDBJ databases">
        <title>The High-quality genome of the commercially important snow crab, Chionoecetes opilio.</title>
        <authorList>
            <person name="Jeong J.-H."/>
            <person name="Ryu S."/>
        </authorList>
    </citation>
    <scope>NUCLEOTIDE SEQUENCE</scope>
    <source>
        <strain evidence="2">MADBK_172401_WGS</strain>
        <tissue evidence="2">Digestive gland</tissue>
    </source>
</reference>
<organism evidence="2 3">
    <name type="scientific">Chionoecetes opilio</name>
    <name type="common">Atlantic snow crab</name>
    <name type="synonym">Cancer opilio</name>
    <dbReference type="NCBI Taxonomy" id="41210"/>
    <lineage>
        <taxon>Eukaryota</taxon>
        <taxon>Metazoa</taxon>
        <taxon>Ecdysozoa</taxon>
        <taxon>Arthropoda</taxon>
        <taxon>Crustacea</taxon>
        <taxon>Multicrustacea</taxon>
        <taxon>Malacostraca</taxon>
        <taxon>Eumalacostraca</taxon>
        <taxon>Eucarida</taxon>
        <taxon>Decapoda</taxon>
        <taxon>Pleocyemata</taxon>
        <taxon>Brachyura</taxon>
        <taxon>Eubrachyura</taxon>
        <taxon>Majoidea</taxon>
        <taxon>Majidae</taxon>
        <taxon>Chionoecetes</taxon>
    </lineage>
</organism>
<protein>
    <recommendedName>
        <fullName evidence="1">Endonuclease/exonuclease/phosphatase domain-containing protein</fullName>
    </recommendedName>
</protein>
<feature type="domain" description="Endonuclease/exonuclease/phosphatase" evidence="1">
    <location>
        <begin position="41"/>
        <end position="131"/>
    </location>
</feature>
<dbReference type="InterPro" id="IPR005135">
    <property type="entry name" value="Endo/exonuclease/phosphatase"/>
</dbReference>
<dbReference type="Gene3D" id="3.60.10.10">
    <property type="entry name" value="Endonuclease/exonuclease/phosphatase"/>
    <property type="match status" value="1"/>
</dbReference>
<name>A0A8J5C8Y6_CHIOP</name>
<dbReference type="AlphaFoldDB" id="A0A8J5C8Y6"/>
<dbReference type="InterPro" id="IPR036691">
    <property type="entry name" value="Endo/exonu/phosph_ase_sf"/>
</dbReference>
<proteinExistence type="predicted"/>
<dbReference type="Proteomes" id="UP000770661">
    <property type="component" value="Unassembled WGS sequence"/>
</dbReference>
<comment type="caution">
    <text evidence="2">The sequence shown here is derived from an EMBL/GenBank/DDBJ whole genome shotgun (WGS) entry which is preliminary data.</text>
</comment>
<gene>
    <name evidence="2" type="ORF">GWK47_053682</name>
</gene>
<dbReference type="GO" id="GO:0003824">
    <property type="term" value="F:catalytic activity"/>
    <property type="evidence" value="ECO:0007669"/>
    <property type="project" value="InterPro"/>
</dbReference>
<dbReference type="EMBL" id="JACEEZ010017058">
    <property type="protein sequence ID" value="KAG0717813.1"/>
    <property type="molecule type" value="Genomic_DNA"/>
</dbReference>
<sequence length="263" mass="30168">MVFCPRPSQLRSTQLTDGPIIFATSYLLPRRPFLPHPDFLRLLRRRSPVFIARDLNARHPTLGYRLTNQIGRELVAYLRRQTAKHIGPHFPTYYGPLSATSPDIVLSNAANFLYHSLTPGPLTTSDHIPIILGISTSPIPIYVPKSFAFDRTDWDAFNGDDSLQMADLPDVSRATLDDIDAALDSWMTTVKLAADRHIPKTAHRTPAYCRPSRLTQMTRFQFQALRAQAERAGWTYDNYRRYIILRLTLQDARRVESLQYWGR</sequence>